<dbReference type="CDD" id="cd00093">
    <property type="entry name" value="HTH_XRE"/>
    <property type="match status" value="1"/>
</dbReference>
<protein>
    <recommendedName>
        <fullName evidence="4">HTH araC/xylS-type domain-containing protein</fullName>
    </recommendedName>
</protein>
<dbReference type="SUPFAM" id="SSF46689">
    <property type="entry name" value="Homeodomain-like"/>
    <property type="match status" value="1"/>
</dbReference>
<evidence type="ECO:0000313" key="5">
    <source>
        <dbReference type="EMBL" id="ARN19353.1"/>
    </source>
</evidence>
<dbReference type="Proteomes" id="UP000193427">
    <property type="component" value="Chromosome"/>
</dbReference>
<dbReference type="PROSITE" id="PS01124">
    <property type="entry name" value="HTH_ARAC_FAMILY_2"/>
    <property type="match status" value="1"/>
</dbReference>
<evidence type="ECO:0000259" key="4">
    <source>
        <dbReference type="PROSITE" id="PS01124"/>
    </source>
</evidence>
<sequence>MAPVGRMHVVPSGFLYAGRFDDVTNQRQSAVLYLALNADAFEVQTADTRFATSALFVGPGVRKRIRAKDSPVVSIDISPTHRAFPTFARGHPAARAWPRAHFAALQDTLMAFREWRLAPAEADRLYEQAVDLAAARLPAAGPLDPRVREVMRRLRGQHGLSTQELAEAVNLSKDWLVHLFQREVGIPLRRYEQTLKLQAAAAYLRRGVSLTEVAAIAGFSDSSHFSKLWKQHFGFPPQRSFMGEELFVDPMSSLPCVRASTDGLDTLVPTG</sequence>
<keyword evidence="6" id="KW-1185">Reference proteome</keyword>
<feature type="domain" description="HTH araC/xylS-type" evidence="4">
    <location>
        <begin position="145"/>
        <end position="243"/>
    </location>
</feature>
<dbReference type="Pfam" id="PF12833">
    <property type="entry name" value="HTH_18"/>
    <property type="match status" value="1"/>
</dbReference>
<dbReference type="InterPro" id="IPR009057">
    <property type="entry name" value="Homeodomain-like_sf"/>
</dbReference>
<keyword evidence="3" id="KW-0804">Transcription</keyword>
<dbReference type="AlphaFoldDB" id="A0A1W6L502"/>
<reference evidence="5 6" key="1">
    <citation type="submission" date="2016-04" db="EMBL/GenBank/DDBJ databases">
        <title>Complete genome sequence of natural rubber-degrading, novel Gram-negative bacterium, Rhizobacter gummiphilus strain NS21.</title>
        <authorList>
            <person name="Tabata M."/>
            <person name="Kasai D."/>
            <person name="Fukuda M."/>
        </authorList>
    </citation>
    <scope>NUCLEOTIDE SEQUENCE [LARGE SCALE GENOMIC DNA]</scope>
    <source>
        <strain evidence="5 6">NS21</strain>
    </source>
</reference>
<dbReference type="GO" id="GO:0043565">
    <property type="term" value="F:sequence-specific DNA binding"/>
    <property type="evidence" value="ECO:0007669"/>
    <property type="project" value="InterPro"/>
</dbReference>
<evidence type="ECO:0000256" key="3">
    <source>
        <dbReference type="ARBA" id="ARBA00023163"/>
    </source>
</evidence>
<dbReference type="InterPro" id="IPR050204">
    <property type="entry name" value="AraC_XylS_family_regulators"/>
</dbReference>
<proteinExistence type="predicted"/>
<dbReference type="SMART" id="SM00342">
    <property type="entry name" value="HTH_ARAC"/>
    <property type="match status" value="1"/>
</dbReference>
<evidence type="ECO:0000313" key="6">
    <source>
        <dbReference type="Proteomes" id="UP000193427"/>
    </source>
</evidence>
<keyword evidence="2" id="KW-0238">DNA-binding</keyword>
<dbReference type="PANTHER" id="PTHR46796">
    <property type="entry name" value="HTH-TYPE TRANSCRIPTIONAL ACTIVATOR RHAS-RELATED"/>
    <property type="match status" value="1"/>
</dbReference>
<dbReference type="KEGG" id="rgu:A4W93_05190"/>
<accession>A0A1W6L502</accession>
<evidence type="ECO:0000256" key="2">
    <source>
        <dbReference type="ARBA" id="ARBA00023125"/>
    </source>
</evidence>
<organism evidence="5 6">
    <name type="scientific">Piscinibacter gummiphilus</name>
    <dbReference type="NCBI Taxonomy" id="946333"/>
    <lineage>
        <taxon>Bacteria</taxon>
        <taxon>Pseudomonadati</taxon>
        <taxon>Pseudomonadota</taxon>
        <taxon>Betaproteobacteria</taxon>
        <taxon>Burkholderiales</taxon>
        <taxon>Sphaerotilaceae</taxon>
        <taxon>Piscinibacter</taxon>
    </lineage>
</organism>
<dbReference type="EMBL" id="CP015118">
    <property type="protein sequence ID" value="ARN19353.1"/>
    <property type="molecule type" value="Genomic_DNA"/>
</dbReference>
<dbReference type="STRING" id="946333.A4W93_05190"/>
<evidence type="ECO:0000256" key="1">
    <source>
        <dbReference type="ARBA" id="ARBA00023015"/>
    </source>
</evidence>
<dbReference type="Gene3D" id="1.10.10.60">
    <property type="entry name" value="Homeodomain-like"/>
    <property type="match status" value="2"/>
</dbReference>
<name>A0A1W6L502_9BURK</name>
<keyword evidence="1" id="KW-0805">Transcription regulation</keyword>
<dbReference type="InterPro" id="IPR018060">
    <property type="entry name" value="HTH_AraC"/>
</dbReference>
<dbReference type="GO" id="GO:0003700">
    <property type="term" value="F:DNA-binding transcription factor activity"/>
    <property type="evidence" value="ECO:0007669"/>
    <property type="project" value="InterPro"/>
</dbReference>
<gene>
    <name evidence="5" type="ORF">A4W93_05190</name>
</gene>
<dbReference type="InterPro" id="IPR001387">
    <property type="entry name" value="Cro/C1-type_HTH"/>
</dbReference>